<dbReference type="GO" id="GO:0003677">
    <property type="term" value="F:DNA binding"/>
    <property type="evidence" value="ECO:0007669"/>
    <property type="project" value="UniProtKB-UniRule"/>
</dbReference>
<dbReference type="PANTHER" id="PTHR47506:SF7">
    <property type="entry name" value="TRANSCRIPTIONAL REGULATORY PROTEIN"/>
    <property type="match status" value="1"/>
</dbReference>
<feature type="domain" description="HTH tetR-type" evidence="5">
    <location>
        <begin position="9"/>
        <end position="69"/>
    </location>
</feature>
<dbReference type="PROSITE" id="PS50977">
    <property type="entry name" value="HTH_TETR_2"/>
    <property type="match status" value="1"/>
</dbReference>
<dbReference type="AlphaFoldDB" id="A0A370P104"/>
<dbReference type="InterPro" id="IPR009057">
    <property type="entry name" value="Homeodomain-like_sf"/>
</dbReference>
<dbReference type="PANTHER" id="PTHR47506">
    <property type="entry name" value="TRANSCRIPTIONAL REGULATORY PROTEIN"/>
    <property type="match status" value="1"/>
</dbReference>
<organism evidence="6 7">
    <name type="scientific">Cupriavidus lacunae</name>
    <dbReference type="NCBI Taxonomy" id="2666307"/>
    <lineage>
        <taxon>Bacteria</taxon>
        <taxon>Pseudomonadati</taxon>
        <taxon>Pseudomonadota</taxon>
        <taxon>Betaproteobacteria</taxon>
        <taxon>Burkholderiales</taxon>
        <taxon>Burkholderiaceae</taxon>
        <taxon>Cupriavidus</taxon>
    </lineage>
</organism>
<protein>
    <submittedName>
        <fullName evidence="6">TetR/AcrR family transcriptional regulator</fullName>
    </submittedName>
</protein>
<reference evidence="6 7" key="1">
    <citation type="submission" date="2018-06" db="EMBL/GenBank/DDBJ databases">
        <authorList>
            <person name="Feng T."/>
            <person name="Jeon C.O."/>
        </authorList>
    </citation>
    <scope>NUCLEOTIDE SEQUENCE [LARGE SCALE GENOMIC DNA]</scope>
    <source>
        <strain evidence="6 7">S23</strain>
    </source>
</reference>
<proteinExistence type="predicted"/>
<evidence type="ECO:0000256" key="4">
    <source>
        <dbReference type="PROSITE-ProRule" id="PRU00335"/>
    </source>
</evidence>
<dbReference type="EMBL" id="QKWJ01000003">
    <property type="protein sequence ID" value="RDK11448.1"/>
    <property type="molecule type" value="Genomic_DNA"/>
</dbReference>
<dbReference type="RefSeq" id="WP_115013262.1">
    <property type="nucleotide sequence ID" value="NZ_QKWJ01000003.1"/>
</dbReference>
<accession>A0A370P104</accession>
<keyword evidence="7" id="KW-1185">Reference proteome</keyword>
<keyword evidence="3" id="KW-0804">Transcription</keyword>
<evidence type="ECO:0000313" key="7">
    <source>
        <dbReference type="Proteomes" id="UP000255165"/>
    </source>
</evidence>
<dbReference type="InterPro" id="IPR036271">
    <property type="entry name" value="Tet_transcr_reg_TetR-rel_C_sf"/>
</dbReference>
<comment type="caution">
    <text evidence="6">The sequence shown here is derived from an EMBL/GenBank/DDBJ whole genome shotgun (WGS) entry which is preliminary data.</text>
</comment>
<dbReference type="PRINTS" id="PR00455">
    <property type="entry name" value="HTHTETR"/>
</dbReference>
<dbReference type="Pfam" id="PF00440">
    <property type="entry name" value="TetR_N"/>
    <property type="match status" value="1"/>
</dbReference>
<evidence type="ECO:0000256" key="1">
    <source>
        <dbReference type="ARBA" id="ARBA00023015"/>
    </source>
</evidence>
<evidence type="ECO:0000313" key="6">
    <source>
        <dbReference type="EMBL" id="RDK11448.1"/>
    </source>
</evidence>
<feature type="DNA-binding region" description="H-T-H motif" evidence="4">
    <location>
        <begin position="32"/>
        <end position="51"/>
    </location>
</feature>
<dbReference type="SUPFAM" id="SSF48498">
    <property type="entry name" value="Tetracyclin repressor-like, C-terminal domain"/>
    <property type="match status" value="1"/>
</dbReference>
<evidence type="ECO:0000259" key="5">
    <source>
        <dbReference type="PROSITE" id="PS50977"/>
    </source>
</evidence>
<dbReference type="SUPFAM" id="SSF46689">
    <property type="entry name" value="Homeodomain-like"/>
    <property type="match status" value="1"/>
</dbReference>
<name>A0A370P104_9BURK</name>
<gene>
    <name evidence="6" type="ORF">DN412_03535</name>
</gene>
<dbReference type="Gene3D" id="1.10.10.60">
    <property type="entry name" value="Homeodomain-like"/>
    <property type="match status" value="1"/>
</dbReference>
<dbReference type="Proteomes" id="UP000255165">
    <property type="component" value="Unassembled WGS sequence"/>
</dbReference>
<evidence type="ECO:0000256" key="2">
    <source>
        <dbReference type="ARBA" id="ARBA00023125"/>
    </source>
</evidence>
<keyword evidence="1" id="KW-0805">Transcription regulation</keyword>
<sequence length="189" mass="20780">MRYSSTHKQETRKKLLDSSRAIAKRGGFGSTGIDALMAAIGLTGGTFYSHFGSKAELFAEILELELANSSRMLAGTDDEDFDRCIRNYLSSWHAQHPESGCVLPALGAEIARSSPEVRGIVERSAKGLHSEWQKRLGDSETAWALLAQCVGAILLSRVMENEKTRQQVLASSRHFLGEAIEQLEALRKS</sequence>
<keyword evidence="2 4" id="KW-0238">DNA-binding</keyword>
<dbReference type="Gene3D" id="1.10.357.10">
    <property type="entry name" value="Tetracycline Repressor, domain 2"/>
    <property type="match status" value="1"/>
</dbReference>
<evidence type="ECO:0000256" key="3">
    <source>
        <dbReference type="ARBA" id="ARBA00023163"/>
    </source>
</evidence>
<dbReference type="InterPro" id="IPR001647">
    <property type="entry name" value="HTH_TetR"/>
</dbReference>